<keyword evidence="2 5" id="KW-0645">Protease</keyword>
<feature type="region of interest" description="Disordered" evidence="7">
    <location>
        <begin position="27"/>
        <end position="144"/>
    </location>
</feature>
<dbReference type="InterPro" id="IPR050131">
    <property type="entry name" value="Peptidase_S8_subtilisin-like"/>
</dbReference>
<dbReference type="PROSITE" id="PS00137">
    <property type="entry name" value="SUBTILASE_HIS"/>
    <property type="match status" value="1"/>
</dbReference>
<dbReference type="PRINTS" id="PR00723">
    <property type="entry name" value="SUBTILISIN"/>
</dbReference>
<feature type="active site" description="Charge relay system" evidence="5">
    <location>
        <position position="261"/>
    </location>
</feature>
<evidence type="ECO:0000256" key="5">
    <source>
        <dbReference type="PROSITE-ProRule" id="PRU01240"/>
    </source>
</evidence>
<comment type="similarity">
    <text evidence="1 5 6">Belongs to the peptidase S8 family.</text>
</comment>
<dbReference type="PANTHER" id="PTHR43806">
    <property type="entry name" value="PEPTIDASE S8"/>
    <property type="match status" value="1"/>
</dbReference>
<evidence type="ECO:0000259" key="8">
    <source>
        <dbReference type="Pfam" id="PF00082"/>
    </source>
</evidence>
<dbReference type="PROSITE" id="PS00138">
    <property type="entry name" value="SUBTILASE_SER"/>
    <property type="match status" value="1"/>
</dbReference>
<evidence type="ECO:0000313" key="9">
    <source>
        <dbReference type="EMBL" id="RMC35695.1"/>
    </source>
</evidence>
<dbReference type="OrthoDB" id="5405281at2"/>
<feature type="domain" description="Peptidase S8/S53" evidence="8">
    <location>
        <begin position="252"/>
        <end position="497"/>
    </location>
</feature>
<feature type="compositionally biased region" description="Acidic residues" evidence="7">
    <location>
        <begin position="35"/>
        <end position="104"/>
    </location>
</feature>
<gene>
    <name evidence="9" type="ORF">C9E81_10830</name>
</gene>
<dbReference type="InterPro" id="IPR022398">
    <property type="entry name" value="Peptidase_S8_His-AS"/>
</dbReference>
<dbReference type="PROSITE" id="PS51892">
    <property type="entry name" value="SUBTILASE"/>
    <property type="match status" value="1"/>
</dbReference>
<keyword evidence="4 5" id="KW-0720">Serine protease</keyword>
<dbReference type="GO" id="GO:0004252">
    <property type="term" value="F:serine-type endopeptidase activity"/>
    <property type="evidence" value="ECO:0007669"/>
    <property type="project" value="UniProtKB-UniRule"/>
</dbReference>
<dbReference type="Proteomes" id="UP000273516">
    <property type="component" value="Unassembled WGS sequence"/>
</dbReference>
<sequence>MTIRDILLISVASVGLLMLPPVFSGPGGLAGFAWADDDGGDGDGGDGGDSDGGDDGGDDDGGDDDGGDADGADNDDGDDGDSDDDDGPDNDFSRDDDDDDDDDDSVGRSQGRTGGNGGDDNGDDDREERRAGSLRTASPPPTPRLLAARDEIVALALSDADLAALRAQGYDVIEEYRIGAVDETARRLAVPRGTTLEQARDAVRALDTGADADLNHYYRTNTGFPEDCSGLECPARTKFGWTLPENRQGSCGDGITVGMVDTGINIDHPTFRDANLVIERLSDSTPPKEGLQHGTAIASLLVGAPGTRSPGLVPGAKLVAVDAFHQRHGDERADVFSLIEALDLLVADGVQVINLSLAGPRNTALEEFVSYLVNERDIVLVAAAGNAGPRSDPLYPAAFEDVIAVTAIDREHQVYRRAVQGEHIDLAAPGVAIWAAASVDGARWQTGTSFAVPFVSAAAAMLREARPELTATEIRETLTETAEDLGEAGTDPVYGAGLVSPENPCIAVRQDISRKSAGDGPADSVAPHPDVMQR</sequence>
<accession>A0A3M0MEA9</accession>
<name>A0A3M0MEA9_9RHOB</name>
<feature type="active site" description="Charge relay system" evidence="5">
    <location>
        <position position="293"/>
    </location>
</feature>
<protein>
    <recommendedName>
        <fullName evidence="8">Peptidase S8/S53 domain-containing protein</fullName>
    </recommendedName>
</protein>
<evidence type="ECO:0000256" key="2">
    <source>
        <dbReference type="ARBA" id="ARBA00022670"/>
    </source>
</evidence>
<dbReference type="InterPro" id="IPR023827">
    <property type="entry name" value="Peptidase_S8_Asp-AS"/>
</dbReference>
<dbReference type="InterPro" id="IPR036852">
    <property type="entry name" value="Peptidase_S8/S53_dom_sf"/>
</dbReference>
<keyword evidence="10" id="KW-1185">Reference proteome</keyword>
<evidence type="ECO:0000256" key="7">
    <source>
        <dbReference type="SAM" id="MobiDB-lite"/>
    </source>
</evidence>
<reference evidence="9 10" key="1">
    <citation type="submission" date="2018-07" db="EMBL/GenBank/DDBJ databases">
        <authorList>
            <person name="Zhang Y."/>
            <person name="Wang L."/>
            <person name="Ma S."/>
        </authorList>
    </citation>
    <scope>NUCLEOTIDE SEQUENCE [LARGE SCALE GENOMIC DNA]</scope>
    <source>
        <strain evidence="9 10">4-2</strain>
    </source>
</reference>
<dbReference type="InterPro" id="IPR000209">
    <property type="entry name" value="Peptidase_S8/S53_dom"/>
</dbReference>
<dbReference type="PROSITE" id="PS00136">
    <property type="entry name" value="SUBTILASE_ASP"/>
    <property type="match status" value="1"/>
</dbReference>
<dbReference type="CDD" id="cd05561">
    <property type="entry name" value="Peptidases_S8_4"/>
    <property type="match status" value="1"/>
</dbReference>
<dbReference type="RefSeq" id="WP_122112319.1">
    <property type="nucleotide sequence ID" value="NZ_QOKZ01000003.1"/>
</dbReference>
<evidence type="ECO:0000256" key="4">
    <source>
        <dbReference type="ARBA" id="ARBA00022825"/>
    </source>
</evidence>
<keyword evidence="3 5" id="KW-0378">Hydrolase</keyword>
<comment type="caution">
    <text evidence="9">The sequence shown here is derived from an EMBL/GenBank/DDBJ whole genome shotgun (WGS) entry which is preliminary data.</text>
</comment>
<dbReference type="Gene3D" id="3.40.50.200">
    <property type="entry name" value="Peptidase S8/S53 domain"/>
    <property type="match status" value="1"/>
</dbReference>
<feature type="active site" description="Charge relay system" evidence="5">
    <location>
        <position position="449"/>
    </location>
</feature>
<evidence type="ECO:0000256" key="3">
    <source>
        <dbReference type="ARBA" id="ARBA00022801"/>
    </source>
</evidence>
<proteinExistence type="inferred from homology"/>
<dbReference type="SUPFAM" id="SSF52743">
    <property type="entry name" value="Subtilisin-like"/>
    <property type="match status" value="1"/>
</dbReference>
<evidence type="ECO:0000313" key="10">
    <source>
        <dbReference type="Proteomes" id="UP000273516"/>
    </source>
</evidence>
<evidence type="ECO:0000256" key="6">
    <source>
        <dbReference type="RuleBase" id="RU003355"/>
    </source>
</evidence>
<dbReference type="InterPro" id="IPR015500">
    <property type="entry name" value="Peptidase_S8_subtilisin-rel"/>
</dbReference>
<evidence type="ECO:0000256" key="1">
    <source>
        <dbReference type="ARBA" id="ARBA00011073"/>
    </source>
</evidence>
<dbReference type="EMBL" id="QOKZ01000003">
    <property type="protein sequence ID" value="RMC35695.1"/>
    <property type="molecule type" value="Genomic_DNA"/>
</dbReference>
<dbReference type="Pfam" id="PF00082">
    <property type="entry name" value="Peptidase_S8"/>
    <property type="match status" value="1"/>
</dbReference>
<feature type="region of interest" description="Disordered" evidence="7">
    <location>
        <begin position="509"/>
        <end position="534"/>
    </location>
</feature>
<dbReference type="GO" id="GO:0006508">
    <property type="term" value="P:proteolysis"/>
    <property type="evidence" value="ECO:0007669"/>
    <property type="project" value="UniProtKB-KW"/>
</dbReference>
<dbReference type="InterPro" id="IPR023828">
    <property type="entry name" value="Peptidase_S8_Ser-AS"/>
</dbReference>
<organism evidence="9 10">
    <name type="scientific">Paracoccus alkanivorans</name>
    <dbReference type="NCBI Taxonomy" id="2116655"/>
    <lineage>
        <taxon>Bacteria</taxon>
        <taxon>Pseudomonadati</taxon>
        <taxon>Pseudomonadota</taxon>
        <taxon>Alphaproteobacteria</taxon>
        <taxon>Rhodobacterales</taxon>
        <taxon>Paracoccaceae</taxon>
        <taxon>Paracoccus</taxon>
    </lineage>
</organism>
<dbReference type="PANTHER" id="PTHR43806:SF11">
    <property type="entry name" value="CEREVISIN-RELATED"/>
    <property type="match status" value="1"/>
</dbReference>
<dbReference type="AlphaFoldDB" id="A0A3M0MEA9"/>